<keyword evidence="3" id="KW-0716">Sensory transduction</keyword>
<sequence length="304" mass="34765">MLTQYSFILFEVIYVVVVWGDLDEVSEASYLLFTQASVCYKVTIFIANKKQLKYLLDFMKLDIFDPQTPDHDKVIFTNARRIKRLCAMFLTAALVTVSLWAIMPLFDKAESRYFPFKIWMPVDAQDSPHYELGYIYQIMSIYCSALLFFAVDSTILSMVMFGCAQLEIIIDKIQKVKSTPLSAKLRQEEYKEAIGKNNELLKECLRQHQAVISSLSCEAEVQWAGHIARGTDGSWGPKELEWRPRTGKRSVGQPPTRLTDDMKRSVTADFGALYKRLMSSSECQSVDIFGLLPIPNSIRSEEIT</sequence>
<dbReference type="AlphaFoldDB" id="A0A8S4S577"/>
<gene>
    <name evidence="13" type="primary">jg13548</name>
    <name evidence="13" type="ORF">PAEG_LOCUS22472</name>
</gene>
<feature type="transmembrane region" description="Helical" evidence="11">
    <location>
        <begin position="134"/>
        <end position="151"/>
    </location>
</feature>
<keyword evidence="4 11" id="KW-0812">Transmembrane</keyword>
<dbReference type="GO" id="GO:0005549">
    <property type="term" value="F:odorant binding"/>
    <property type="evidence" value="ECO:0007669"/>
    <property type="project" value="InterPro"/>
</dbReference>
<keyword evidence="9" id="KW-0807">Transducer</keyword>
<keyword evidence="2" id="KW-1003">Cell membrane</keyword>
<keyword evidence="14" id="KW-1185">Reference proteome</keyword>
<dbReference type="GO" id="GO:0004984">
    <property type="term" value="F:olfactory receptor activity"/>
    <property type="evidence" value="ECO:0007669"/>
    <property type="project" value="InterPro"/>
</dbReference>
<comment type="subcellular location">
    <subcellularLocation>
        <location evidence="1">Cell membrane</location>
        <topology evidence="1">Multi-pass membrane protein</topology>
    </subcellularLocation>
</comment>
<evidence type="ECO:0000256" key="5">
    <source>
        <dbReference type="ARBA" id="ARBA00022725"/>
    </source>
</evidence>
<dbReference type="EMBL" id="CAKXAJ010026044">
    <property type="protein sequence ID" value="CAH2253022.1"/>
    <property type="molecule type" value="Genomic_DNA"/>
</dbReference>
<feature type="chain" id="PRO_5035805635" evidence="12">
    <location>
        <begin position="21"/>
        <end position="304"/>
    </location>
</feature>
<evidence type="ECO:0000256" key="12">
    <source>
        <dbReference type="SAM" id="SignalP"/>
    </source>
</evidence>
<evidence type="ECO:0000256" key="4">
    <source>
        <dbReference type="ARBA" id="ARBA00022692"/>
    </source>
</evidence>
<organism evidence="13 14">
    <name type="scientific">Pararge aegeria aegeria</name>
    <dbReference type="NCBI Taxonomy" id="348720"/>
    <lineage>
        <taxon>Eukaryota</taxon>
        <taxon>Metazoa</taxon>
        <taxon>Ecdysozoa</taxon>
        <taxon>Arthropoda</taxon>
        <taxon>Hexapoda</taxon>
        <taxon>Insecta</taxon>
        <taxon>Pterygota</taxon>
        <taxon>Neoptera</taxon>
        <taxon>Endopterygota</taxon>
        <taxon>Lepidoptera</taxon>
        <taxon>Glossata</taxon>
        <taxon>Ditrysia</taxon>
        <taxon>Papilionoidea</taxon>
        <taxon>Nymphalidae</taxon>
        <taxon>Satyrinae</taxon>
        <taxon>Satyrini</taxon>
        <taxon>Parargina</taxon>
        <taxon>Pararge</taxon>
    </lineage>
</organism>
<dbReference type="GO" id="GO:0005886">
    <property type="term" value="C:plasma membrane"/>
    <property type="evidence" value="ECO:0007669"/>
    <property type="project" value="UniProtKB-SubCell"/>
</dbReference>
<comment type="caution">
    <text evidence="13">The sequence shown here is derived from an EMBL/GenBank/DDBJ whole genome shotgun (WGS) entry which is preliminary data.</text>
</comment>
<feature type="signal peptide" evidence="12">
    <location>
        <begin position="1"/>
        <end position="20"/>
    </location>
</feature>
<dbReference type="Pfam" id="PF02949">
    <property type="entry name" value="7tm_6"/>
    <property type="match status" value="1"/>
</dbReference>
<dbReference type="PANTHER" id="PTHR21137:SF35">
    <property type="entry name" value="ODORANT RECEPTOR 19A-RELATED"/>
    <property type="match status" value="1"/>
</dbReference>
<evidence type="ECO:0000256" key="9">
    <source>
        <dbReference type="ARBA" id="ARBA00023224"/>
    </source>
</evidence>
<accession>A0A8S4S577</accession>
<evidence type="ECO:0000256" key="10">
    <source>
        <dbReference type="SAM" id="MobiDB-lite"/>
    </source>
</evidence>
<evidence type="ECO:0000313" key="14">
    <source>
        <dbReference type="Proteomes" id="UP000838756"/>
    </source>
</evidence>
<keyword evidence="6 11" id="KW-1133">Transmembrane helix</keyword>
<evidence type="ECO:0000256" key="2">
    <source>
        <dbReference type="ARBA" id="ARBA00022475"/>
    </source>
</evidence>
<proteinExistence type="predicted"/>
<dbReference type="Proteomes" id="UP000838756">
    <property type="component" value="Unassembled WGS sequence"/>
</dbReference>
<feature type="region of interest" description="Disordered" evidence="10">
    <location>
        <begin position="238"/>
        <end position="258"/>
    </location>
</feature>
<reference evidence="13" key="1">
    <citation type="submission" date="2022-03" db="EMBL/GenBank/DDBJ databases">
        <authorList>
            <person name="Lindestad O."/>
        </authorList>
    </citation>
    <scope>NUCLEOTIDE SEQUENCE</scope>
</reference>
<dbReference type="OrthoDB" id="6604226at2759"/>
<protein>
    <submittedName>
        <fullName evidence="13">Jg13548 protein</fullName>
    </submittedName>
</protein>
<evidence type="ECO:0000313" key="13">
    <source>
        <dbReference type="EMBL" id="CAH2253022.1"/>
    </source>
</evidence>
<evidence type="ECO:0000256" key="3">
    <source>
        <dbReference type="ARBA" id="ARBA00022606"/>
    </source>
</evidence>
<evidence type="ECO:0000256" key="11">
    <source>
        <dbReference type="SAM" id="Phobius"/>
    </source>
</evidence>
<keyword evidence="7 11" id="KW-0472">Membrane</keyword>
<evidence type="ECO:0000256" key="8">
    <source>
        <dbReference type="ARBA" id="ARBA00023170"/>
    </source>
</evidence>
<dbReference type="InterPro" id="IPR004117">
    <property type="entry name" value="7tm6_olfct_rcpt"/>
</dbReference>
<keyword evidence="12" id="KW-0732">Signal</keyword>
<keyword evidence="8" id="KW-0675">Receptor</keyword>
<evidence type="ECO:0000256" key="7">
    <source>
        <dbReference type="ARBA" id="ARBA00023136"/>
    </source>
</evidence>
<dbReference type="PANTHER" id="PTHR21137">
    <property type="entry name" value="ODORANT RECEPTOR"/>
    <property type="match status" value="1"/>
</dbReference>
<keyword evidence="5" id="KW-0552">Olfaction</keyword>
<feature type="transmembrane region" description="Helical" evidence="11">
    <location>
        <begin position="85"/>
        <end position="106"/>
    </location>
</feature>
<evidence type="ECO:0000256" key="6">
    <source>
        <dbReference type="ARBA" id="ARBA00022989"/>
    </source>
</evidence>
<evidence type="ECO:0000256" key="1">
    <source>
        <dbReference type="ARBA" id="ARBA00004651"/>
    </source>
</evidence>
<dbReference type="GO" id="GO:0007165">
    <property type="term" value="P:signal transduction"/>
    <property type="evidence" value="ECO:0007669"/>
    <property type="project" value="UniProtKB-KW"/>
</dbReference>
<name>A0A8S4S577_9NEOP</name>